<dbReference type="EMBL" id="CAJOBO010000880">
    <property type="protein sequence ID" value="CAF4304802.1"/>
    <property type="molecule type" value="Genomic_DNA"/>
</dbReference>
<protein>
    <submittedName>
        <fullName evidence="2">Uncharacterized protein</fullName>
    </submittedName>
</protein>
<feature type="region of interest" description="Disordered" evidence="1">
    <location>
        <begin position="1"/>
        <end position="33"/>
    </location>
</feature>
<comment type="caution">
    <text evidence="2">The sequence shown here is derived from an EMBL/GenBank/DDBJ whole genome shotgun (WGS) entry which is preliminary data.</text>
</comment>
<dbReference type="AlphaFoldDB" id="A0A820I0J0"/>
<name>A0A820I0J0_9BILA</name>
<evidence type="ECO:0000256" key="1">
    <source>
        <dbReference type="SAM" id="MobiDB-lite"/>
    </source>
</evidence>
<gene>
    <name evidence="2" type="ORF">HFQ381_LOCUS13785</name>
</gene>
<proteinExistence type="predicted"/>
<accession>A0A820I0J0</accession>
<evidence type="ECO:0000313" key="2">
    <source>
        <dbReference type="EMBL" id="CAF4304802.1"/>
    </source>
</evidence>
<evidence type="ECO:0000313" key="3">
    <source>
        <dbReference type="Proteomes" id="UP000663851"/>
    </source>
</evidence>
<reference evidence="2" key="1">
    <citation type="submission" date="2021-02" db="EMBL/GenBank/DDBJ databases">
        <authorList>
            <person name="Nowell W R."/>
        </authorList>
    </citation>
    <scope>NUCLEOTIDE SEQUENCE</scope>
</reference>
<sequence>MSSYPTEYLRDSEDKQSPCGDHRSTDCSGKHGKSVNAGIASSFTSDPSYRGSLAPSKLDAIHQTNSCKQAKQLERTKE</sequence>
<organism evidence="2 3">
    <name type="scientific">Rotaria socialis</name>
    <dbReference type="NCBI Taxonomy" id="392032"/>
    <lineage>
        <taxon>Eukaryota</taxon>
        <taxon>Metazoa</taxon>
        <taxon>Spiralia</taxon>
        <taxon>Gnathifera</taxon>
        <taxon>Rotifera</taxon>
        <taxon>Eurotatoria</taxon>
        <taxon>Bdelloidea</taxon>
        <taxon>Philodinida</taxon>
        <taxon>Philodinidae</taxon>
        <taxon>Rotaria</taxon>
    </lineage>
</organism>
<dbReference type="Proteomes" id="UP000663851">
    <property type="component" value="Unassembled WGS sequence"/>
</dbReference>
<feature type="compositionally biased region" description="Basic and acidic residues" evidence="1">
    <location>
        <begin position="8"/>
        <end position="29"/>
    </location>
</feature>